<dbReference type="Proteomes" id="UP000289738">
    <property type="component" value="Chromosome B07"/>
</dbReference>
<feature type="region of interest" description="Disordered" evidence="1">
    <location>
        <begin position="72"/>
        <end position="101"/>
    </location>
</feature>
<accession>A0A444YDJ4</accession>
<feature type="compositionally biased region" description="Acidic residues" evidence="1">
    <location>
        <begin position="73"/>
        <end position="94"/>
    </location>
</feature>
<protein>
    <submittedName>
        <fullName evidence="2">Uncharacterized protein</fullName>
    </submittedName>
</protein>
<organism evidence="2 3">
    <name type="scientific">Arachis hypogaea</name>
    <name type="common">Peanut</name>
    <dbReference type="NCBI Taxonomy" id="3818"/>
    <lineage>
        <taxon>Eukaryota</taxon>
        <taxon>Viridiplantae</taxon>
        <taxon>Streptophyta</taxon>
        <taxon>Embryophyta</taxon>
        <taxon>Tracheophyta</taxon>
        <taxon>Spermatophyta</taxon>
        <taxon>Magnoliopsida</taxon>
        <taxon>eudicotyledons</taxon>
        <taxon>Gunneridae</taxon>
        <taxon>Pentapetalae</taxon>
        <taxon>rosids</taxon>
        <taxon>fabids</taxon>
        <taxon>Fabales</taxon>
        <taxon>Fabaceae</taxon>
        <taxon>Papilionoideae</taxon>
        <taxon>50 kb inversion clade</taxon>
        <taxon>dalbergioids sensu lato</taxon>
        <taxon>Dalbergieae</taxon>
        <taxon>Pterocarpus clade</taxon>
        <taxon>Arachis</taxon>
    </lineage>
</organism>
<sequence length="255" mass="29299">MSRKISCILYRYPIPVFGGFVQFQSKYITDEASMQEMFSMYIESRAQISFIELYVEFEQSEADRNIVRKDYNSDSEEEFESNYEAVDPDEDENQGDGTTAPNMTNVANALANEVPFEESSFMRVLDLEAMHAPKFPDYMSAEVPLVADGEFAVGMEFSFREAVIRAMKEYAIRRSVDYWVYESEPLTFYANMGEGCDWLIRVSMISRKYCWVIMRYNGSHTSTRATISQDHSKLDSNIIAEAINPTVLSDEELPA</sequence>
<comment type="caution">
    <text evidence="2">The sequence shown here is derived from an EMBL/GenBank/DDBJ whole genome shotgun (WGS) entry which is preliminary data.</text>
</comment>
<gene>
    <name evidence="2" type="ORF">Ahy_B07g088024</name>
</gene>
<reference evidence="2 3" key="1">
    <citation type="submission" date="2019-01" db="EMBL/GenBank/DDBJ databases">
        <title>Sequencing of cultivated peanut Arachis hypogaea provides insights into genome evolution and oil improvement.</title>
        <authorList>
            <person name="Chen X."/>
        </authorList>
    </citation>
    <scope>NUCLEOTIDE SEQUENCE [LARGE SCALE GENOMIC DNA]</scope>
    <source>
        <strain evidence="3">cv. Fuhuasheng</strain>
        <tissue evidence="2">Leaves</tissue>
    </source>
</reference>
<dbReference type="EMBL" id="SDMP01000017">
    <property type="protein sequence ID" value="RYQ99984.1"/>
    <property type="molecule type" value="Genomic_DNA"/>
</dbReference>
<dbReference type="AlphaFoldDB" id="A0A444YDJ4"/>
<keyword evidence="3" id="KW-1185">Reference proteome</keyword>
<evidence type="ECO:0000313" key="3">
    <source>
        <dbReference type="Proteomes" id="UP000289738"/>
    </source>
</evidence>
<evidence type="ECO:0000256" key="1">
    <source>
        <dbReference type="SAM" id="MobiDB-lite"/>
    </source>
</evidence>
<evidence type="ECO:0000313" key="2">
    <source>
        <dbReference type="EMBL" id="RYQ99984.1"/>
    </source>
</evidence>
<name>A0A444YDJ4_ARAHY</name>
<proteinExistence type="predicted"/>